<dbReference type="PANTHER" id="PTHR11606:SF13">
    <property type="entry name" value="GLUTAMATE DEHYDROGENASE 1, MITOCHONDRIAL"/>
    <property type="match status" value="1"/>
</dbReference>
<gene>
    <name evidence="5" type="ORF">AQJ67_20045</name>
</gene>
<dbReference type="InterPro" id="IPR006097">
    <property type="entry name" value="Glu/Leu/Phe/Val/Trp_DH_dimer"/>
</dbReference>
<evidence type="ECO:0000256" key="3">
    <source>
        <dbReference type="SAM" id="MobiDB-lite"/>
    </source>
</evidence>
<dbReference type="GO" id="GO:0006538">
    <property type="term" value="P:L-glutamate catabolic process"/>
    <property type="evidence" value="ECO:0007669"/>
    <property type="project" value="TreeGrafter"/>
</dbReference>
<evidence type="ECO:0000259" key="4">
    <source>
        <dbReference type="Pfam" id="PF02812"/>
    </source>
</evidence>
<dbReference type="Gene3D" id="3.40.50.10860">
    <property type="entry name" value="Leucine Dehydrogenase, chain A, domain 1"/>
    <property type="match status" value="1"/>
</dbReference>
<comment type="caution">
    <text evidence="5">The sequence shown here is derived from an EMBL/GenBank/DDBJ whole genome shotgun (WGS) entry which is preliminary data.</text>
</comment>
<dbReference type="STRING" id="661399.AQJ67_20045"/>
<feature type="region of interest" description="Disordered" evidence="3">
    <location>
        <begin position="1"/>
        <end position="61"/>
    </location>
</feature>
<dbReference type="EMBL" id="LMWY01000023">
    <property type="protein sequence ID" value="KUO02734.1"/>
    <property type="molecule type" value="Genomic_DNA"/>
</dbReference>
<keyword evidence="2" id="KW-0560">Oxidoreductase</keyword>
<organism evidence="5 6">
    <name type="scientific">Streptomyces caeruleatus</name>
    <dbReference type="NCBI Taxonomy" id="661399"/>
    <lineage>
        <taxon>Bacteria</taxon>
        <taxon>Bacillati</taxon>
        <taxon>Actinomycetota</taxon>
        <taxon>Actinomycetes</taxon>
        <taxon>Kitasatosporales</taxon>
        <taxon>Streptomycetaceae</taxon>
        <taxon>Streptomyces</taxon>
    </lineage>
</organism>
<dbReference type="AlphaFoldDB" id="A0A117RPV9"/>
<feature type="domain" description="Glutamate/phenylalanine/leucine/valine/L-tryptophan dehydrogenase dimerisation" evidence="4">
    <location>
        <begin position="50"/>
        <end position="144"/>
    </location>
</feature>
<reference evidence="5 6" key="1">
    <citation type="submission" date="2015-10" db="EMBL/GenBank/DDBJ databases">
        <title>Draft genome sequence of Streptomyces caeruleatus NRRL B-24802, type strain for the species Streptomyces caeruleatus.</title>
        <authorList>
            <person name="Ruckert C."/>
            <person name="Winkler A."/>
            <person name="Kalinowski J."/>
            <person name="Kampfer P."/>
            <person name="Glaeser S."/>
        </authorList>
    </citation>
    <scope>NUCLEOTIDE SEQUENCE [LARGE SCALE GENOMIC DNA]</scope>
    <source>
        <strain evidence="5 6">NRRL B-24802</strain>
    </source>
</reference>
<dbReference type="Pfam" id="PF02812">
    <property type="entry name" value="ELFV_dehydrog_N"/>
    <property type="match status" value="1"/>
</dbReference>
<keyword evidence="6" id="KW-1185">Reference proteome</keyword>
<sequence>MVTPTTPAALGAAAPPALERATSPNHTPKSGLPPLLGRGPRGIFRRTLPNTARGVGKGGTRMSPTVSVGEIARLARVMTWKRAGVDLFYGGAKAGIVADPASPDKEAILRAFARALSNKVPREYVMGLDMGLTEDDAAVVQNELKAGCPASTSAQLSTAVPVRHLTAGRKGQDCAGMRRKRSLNAWSVT</sequence>
<proteinExistence type="inferred from homology"/>
<evidence type="ECO:0000256" key="2">
    <source>
        <dbReference type="ARBA" id="ARBA00023002"/>
    </source>
</evidence>
<feature type="compositionally biased region" description="Low complexity" evidence="3">
    <location>
        <begin position="32"/>
        <end position="42"/>
    </location>
</feature>
<dbReference type="SUPFAM" id="SSF53223">
    <property type="entry name" value="Aminoacid dehydrogenase-like, N-terminal domain"/>
    <property type="match status" value="1"/>
</dbReference>
<evidence type="ECO:0000256" key="1">
    <source>
        <dbReference type="ARBA" id="ARBA00006382"/>
    </source>
</evidence>
<evidence type="ECO:0000313" key="5">
    <source>
        <dbReference type="EMBL" id="KUO02734.1"/>
    </source>
</evidence>
<dbReference type="Proteomes" id="UP000053429">
    <property type="component" value="Unassembled WGS sequence"/>
</dbReference>
<comment type="similarity">
    <text evidence="1">Belongs to the Glu/Leu/Phe/Val dehydrogenases family.</text>
</comment>
<dbReference type="GO" id="GO:0004352">
    <property type="term" value="F:glutamate dehydrogenase (NAD+) activity"/>
    <property type="evidence" value="ECO:0007669"/>
    <property type="project" value="TreeGrafter"/>
</dbReference>
<accession>A0A117RPV9</accession>
<dbReference type="PROSITE" id="PS00074">
    <property type="entry name" value="GLFV_DEHYDROGENASE"/>
    <property type="match status" value="1"/>
</dbReference>
<name>A0A117RPV9_9ACTN</name>
<dbReference type="InterPro" id="IPR033524">
    <property type="entry name" value="Glu/Leu/Phe/Val_DH_AS"/>
</dbReference>
<dbReference type="InterPro" id="IPR046346">
    <property type="entry name" value="Aminoacid_DH-like_N_sf"/>
</dbReference>
<evidence type="ECO:0000313" key="6">
    <source>
        <dbReference type="Proteomes" id="UP000053429"/>
    </source>
</evidence>
<feature type="compositionally biased region" description="Low complexity" evidence="3">
    <location>
        <begin position="1"/>
        <end position="22"/>
    </location>
</feature>
<dbReference type="PANTHER" id="PTHR11606">
    <property type="entry name" value="GLUTAMATE DEHYDROGENASE"/>
    <property type="match status" value="1"/>
</dbReference>
<protein>
    <recommendedName>
        <fullName evidence="4">Glutamate/phenylalanine/leucine/valine/L-tryptophan dehydrogenase dimerisation domain-containing protein</fullName>
    </recommendedName>
</protein>